<keyword evidence="3" id="KW-1185">Reference proteome</keyword>
<dbReference type="Proteomes" id="UP001415169">
    <property type="component" value="Unassembled WGS sequence"/>
</dbReference>
<feature type="transmembrane region" description="Helical" evidence="1">
    <location>
        <begin position="127"/>
        <end position="151"/>
    </location>
</feature>
<keyword evidence="1" id="KW-1133">Transmembrane helix</keyword>
<feature type="transmembrane region" description="Helical" evidence="1">
    <location>
        <begin position="157"/>
        <end position="176"/>
    </location>
</feature>
<reference evidence="2" key="1">
    <citation type="journal article" date="2014" name="Int. J. Syst. Evol. Microbiol.">
        <title>Complete genome of a new Firmicutes species belonging to the dominant human colonic microbiota ('Ruminococcus bicirculans') reveals two chromosomes and a selective capacity to utilize plant glucans.</title>
        <authorList>
            <consortium name="NISC Comparative Sequencing Program"/>
            <person name="Wegmann U."/>
            <person name="Louis P."/>
            <person name="Goesmann A."/>
            <person name="Henrissat B."/>
            <person name="Duncan S.H."/>
            <person name="Flint H.J."/>
        </authorList>
    </citation>
    <scope>NUCLEOTIDE SEQUENCE</scope>
    <source>
        <strain evidence="2">JCM 17590</strain>
    </source>
</reference>
<dbReference type="Pfam" id="PF13630">
    <property type="entry name" value="SdpI"/>
    <property type="match status" value="1"/>
</dbReference>
<feature type="transmembrane region" description="Helical" evidence="1">
    <location>
        <begin position="82"/>
        <end position="106"/>
    </location>
</feature>
<comment type="caution">
    <text evidence="2">The sequence shown here is derived from an EMBL/GenBank/DDBJ whole genome shotgun (WGS) entry which is preliminary data.</text>
</comment>
<protein>
    <recommendedName>
        <fullName evidence="4">SdpI family protein</fullName>
    </recommendedName>
</protein>
<evidence type="ECO:0000256" key="1">
    <source>
        <dbReference type="SAM" id="Phobius"/>
    </source>
</evidence>
<evidence type="ECO:0000313" key="3">
    <source>
        <dbReference type="Proteomes" id="UP001415169"/>
    </source>
</evidence>
<keyword evidence="1" id="KW-0472">Membrane</keyword>
<name>A0ABP7ZCW8_9MICO</name>
<organism evidence="2 3">
    <name type="scientific">Gryllotalpicola daejeonensis</name>
    <dbReference type="NCBI Taxonomy" id="993087"/>
    <lineage>
        <taxon>Bacteria</taxon>
        <taxon>Bacillati</taxon>
        <taxon>Actinomycetota</taxon>
        <taxon>Actinomycetes</taxon>
        <taxon>Micrococcales</taxon>
        <taxon>Microbacteriaceae</taxon>
        <taxon>Gryllotalpicola</taxon>
    </lineage>
</organism>
<evidence type="ECO:0008006" key="4">
    <source>
        <dbReference type="Google" id="ProtNLM"/>
    </source>
</evidence>
<proteinExistence type="predicted"/>
<gene>
    <name evidence="2" type="ORF">GCM10022286_00800</name>
</gene>
<accession>A0ABP7ZCW8</accession>
<reference evidence="2" key="2">
    <citation type="submission" date="2023-12" db="EMBL/GenBank/DDBJ databases">
        <authorList>
            <person name="Sun Q."/>
            <person name="Inoue M."/>
        </authorList>
    </citation>
    <scope>NUCLEOTIDE SEQUENCE</scope>
    <source>
        <strain evidence="2">JCM 17590</strain>
    </source>
</reference>
<keyword evidence="1" id="KW-0812">Transmembrane</keyword>
<dbReference type="InterPro" id="IPR025962">
    <property type="entry name" value="SdpI/YhfL"/>
</dbReference>
<sequence>MAERARARGEARAVTEEWRKVAGAAGRRNGVGPAHNQIKTGVLFMKRPESRNRLGALRCRQMHRYPLDADRVADDSAGGLAILGWVFCALLAFVVLICTLASRGSIPLNSSVGLRLPALMRSDETWAAGHAAAIPAAWVGFTGGVASALTGLFFNPAYWGVVFFLVLSLVWAGVAGSRAARAVS</sequence>
<evidence type="ECO:0000313" key="2">
    <source>
        <dbReference type="EMBL" id="GAA4153882.1"/>
    </source>
</evidence>
<dbReference type="EMBL" id="BAABBV010000001">
    <property type="protein sequence ID" value="GAA4153882.1"/>
    <property type="molecule type" value="Genomic_DNA"/>
</dbReference>